<dbReference type="EMBL" id="CP000804">
    <property type="protein sequence ID" value="ABU58714.1"/>
    <property type="molecule type" value="Genomic_DNA"/>
</dbReference>
<dbReference type="KEGG" id="rca:Rcas_2642"/>
<dbReference type="Proteomes" id="UP000000263">
    <property type="component" value="Chromosome"/>
</dbReference>
<proteinExistence type="predicted"/>
<name>A7NMF2_ROSCS</name>
<dbReference type="eggNOG" id="ENOG502ZCRG">
    <property type="taxonomic scope" value="Bacteria"/>
</dbReference>
<dbReference type="InterPro" id="IPR025510">
    <property type="entry name" value="DUF4397"/>
</dbReference>
<evidence type="ECO:0000313" key="4">
    <source>
        <dbReference type="Proteomes" id="UP000000263"/>
    </source>
</evidence>
<feature type="chain" id="PRO_5002711051" description="DUF4397 domain-containing protein" evidence="1">
    <location>
        <begin position="29"/>
        <end position="240"/>
    </location>
</feature>
<keyword evidence="1" id="KW-0732">Signal</keyword>
<evidence type="ECO:0000259" key="2">
    <source>
        <dbReference type="Pfam" id="PF14344"/>
    </source>
</evidence>
<dbReference type="OrthoDB" id="9783299at2"/>
<dbReference type="STRING" id="383372.Rcas_2642"/>
<organism evidence="3 4">
    <name type="scientific">Roseiflexus castenholzii (strain DSM 13941 / HLO8)</name>
    <dbReference type="NCBI Taxonomy" id="383372"/>
    <lineage>
        <taxon>Bacteria</taxon>
        <taxon>Bacillati</taxon>
        <taxon>Chloroflexota</taxon>
        <taxon>Chloroflexia</taxon>
        <taxon>Chloroflexales</taxon>
        <taxon>Roseiflexineae</taxon>
        <taxon>Roseiflexaceae</taxon>
        <taxon>Roseiflexus</taxon>
    </lineage>
</organism>
<dbReference type="Pfam" id="PF14344">
    <property type="entry name" value="DUF4397"/>
    <property type="match status" value="1"/>
</dbReference>
<protein>
    <recommendedName>
        <fullName evidence="2">DUF4397 domain-containing protein</fullName>
    </recommendedName>
</protein>
<sequence>MVRRSFVMLAALIALALASLISTAPAQAAGNAKVYVVHGIPGRDLGLQPSLPVDVSVNGACALTRFKYTDTVGPIELPAGSYDIKIHLSASLSTPPCSGPVAVAATVPFASGENATIVAHLTDSGAPTASKFMNDVTPASAGNGRIMARHTAPLPPVDLIVKTFSSPATLAVIPNLANGQQVSAELPVNTRFRVQFALVGTTDPVRVGSVKARPGETVIYHAVGSVRKNTFTLIELRVQQ</sequence>
<dbReference type="RefSeq" id="WP_012121138.1">
    <property type="nucleotide sequence ID" value="NC_009767.1"/>
</dbReference>
<evidence type="ECO:0000256" key="1">
    <source>
        <dbReference type="SAM" id="SignalP"/>
    </source>
</evidence>
<dbReference type="AlphaFoldDB" id="A7NMF2"/>
<dbReference type="HOGENOM" id="CLU_1155693_0_0_0"/>
<accession>A7NMF2</accession>
<gene>
    <name evidence="3" type="ordered locus">Rcas_2642</name>
</gene>
<reference evidence="3 4" key="1">
    <citation type="submission" date="2007-08" db="EMBL/GenBank/DDBJ databases">
        <title>Complete sequence of Roseiflexus castenholzii DSM 13941.</title>
        <authorList>
            <consortium name="US DOE Joint Genome Institute"/>
            <person name="Copeland A."/>
            <person name="Lucas S."/>
            <person name="Lapidus A."/>
            <person name="Barry K."/>
            <person name="Glavina del Rio T."/>
            <person name="Dalin E."/>
            <person name="Tice H."/>
            <person name="Pitluck S."/>
            <person name="Thompson L.S."/>
            <person name="Brettin T."/>
            <person name="Bruce D."/>
            <person name="Detter J.C."/>
            <person name="Han C."/>
            <person name="Tapia R."/>
            <person name="Schmutz J."/>
            <person name="Larimer F."/>
            <person name="Land M."/>
            <person name="Hauser L."/>
            <person name="Kyrpides N."/>
            <person name="Mikhailova N."/>
            <person name="Bryant D.A."/>
            <person name="Hanada S."/>
            <person name="Tsukatani Y."/>
            <person name="Richardson P."/>
        </authorList>
    </citation>
    <scope>NUCLEOTIDE SEQUENCE [LARGE SCALE GENOMIC DNA]</scope>
    <source>
        <strain evidence="4">DSM 13941 / HLO8</strain>
    </source>
</reference>
<keyword evidence="4" id="KW-1185">Reference proteome</keyword>
<feature type="domain" description="DUF4397" evidence="2">
    <location>
        <begin position="32"/>
        <end position="158"/>
    </location>
</feature>
<feature type="signal peptide" evidence="1">
    <location>
        <begin position="1"/>
        <end position="28"/>
    </location>
</feature>
<evidence type="ECO:0000313" key="3">
    <source>
        <dbReference type="EMBL" id="ABU58714.1"/>
    </source>
</evidence>